<dbReference type="AlphaFoldDB" id="A0A1B4Y849"/>
<dbReference type="EMBL" id="AP017624">
    <property type="protein sequence ID" value="BAV43219.1"/>
    <property type="molecule type" value="Genomic_DNA"/>
</dbReference>
<dbReference type="Gene3D" id="2.60.40.2880">
    <property type="entry name" value="MmpS1-5, C-terminal soluble domain"/>
    <property type="match status" value="1"/>
</dbReference>
<keyword evidence="5 7" id="KW-1133">Transmembrane helix</keyword>
<evidence type="ECO:0000256" key="4">
    <source>
        <dbReference type="ARBA" id="ARBA00022692"/>
    </source>
</evidence>
<evidence type="ECO:0000313" key="8">
    <source>
        <dbReference type="EMBL" id="BAV43219.1"/>
    </source>
</evidence>
<evidence type="ECO:0000256" key="6">
    <source>
        <dbReference type="ARBA" id="ARBA00023136"/>
    </source>
</evidence>
<evidence type="ECO:0000256" key="7">
    <source>
        <dbReference type="SAM" id="Phobius"/>
    </source>
</evidence>
<evidence type="ECO:0000256" key="5">
    <source>
        <dbReference type="ARBA" id="ARBA00022989"/>
    </source>
</evidence>
<dbReference type="GO" id="GO:0005886">
    <property type="term" value="C:plasma membrane"/>
    <property type="evidence" value="ECO:0007669"/>
    <property type="project" value="UniProtKB-SubCell"/>
</dbReference>
<dbReference type="Pfam" id="PF05423">
    <property type="entry name" value="Mycobact_memb"/>
    <property type="match status" value="1"/>
</dbReference>
<comment type="subcellular location">
    <subcellularLocation>
        <location evidence="1">Cell membrane</location>
    </subcellularLocation>
</comment>
<evidence type="ECO:0000256" key="1">
    <source>
        <dbReference type="ARBA" id="ARBA00004236"/>
    </source>
</evidence>
<evidence type="ECO:0000256" key="2">
    <source>
        <dbReference type="ARBA" id="ARBA00007531"/>
    </source>
</evidence>
<sequence length="148" mass="16089">MPNISVLNALKRTWIALVILAVVVIAAFSVNRLRSYFGVHDDRPLTSGVSDDIKPFNPKHVVYEVFGPPGTVANINYLDIEAQPQRVSGVTLPWTLAVTTTLPSVSVNVVAQGDTDQIGCRIIVNGEVKDERSENEVNAQTFCLVKSA</sequence>
<dbReference type="RefSeq" id="WP_012392720.1">
    <property type="nucleotide sequence ID" value="NZ_AP017624.1"/>
</dbReference>
<dbReference type="GeneID" id="34340937"/>
<protein>
    <submittedName>
        <fullName evidence="8">MmpS family membrane protein</fullName>
    </submittedName>
</protein>
<comment type="similarity">
    <text evidence="2">Belongs to the MmpS family.</text>
</comment>
<reference evidence="8 9" key="1">
    <citation type="submission" date="2016-08" db="EMBL/GenBank/DDBJ databases">
        <title>Complete genome sequence of Mycobacterium shinshuense, a subspecies of M. ulcerans.</title>
        <authorList>
            <person name="Yoshida M."/>
            <person name="Ogura Y."/>
            <person name="Hayashi T."/>
            <person name="Hoshino Y."/>
        </authorList>
    </citation>
    <scope>NUCLEOTIDE SEQUENCE [LARGE SCALE GENOMIC DNA]</scope>
    <source>
        <strain evidence="9">ATCC 33728</strain>
    </source>
</reference>
<proteinExistence type="inferred from homology"/>
<keyword evidence="4 7" id="KW-0812">Transmembrane</keyword>
<dbReference type="GeneID" id="93438858"/>
<dbReference type="InterPro" id="IPR008693">
    <property type="entry name" value="MmpS"/>
</dbReference>
<name>A0A1B4Y849_MYCUL</name>
<organism evidence="8 9">
    <name type="scientific">Mycobacterium ulcerans subsp. shinshuense</name>
    <dbReference type="NCBI Taxonomy" id="1124626"/>
    <lineage>
        <taxon>Bacteria</taxon>
        <taxon>Bacillati</taxon>
        <taxon>Actinomycetota</taxon>
        <taxon>Actinomycetes</taxon>
        <taxon>Mycobacteriales</taxon>
        <taxon>Mycobacteriaceae</taxon>
        <taxon>Mycobacterium</taxon>
        <taxon>Mycobacterium ulcerans group</taxon>
    </lineage>
</organism>
<dbReference type="InterPro" id="IPR038468">
    <property type="entry name" value="MmpS_C"/>
</dbReference>
<keyword evidence="3" id="KW-1003">Cell membrane</keyword>
<feature type="transmembrane region" description="Helical" evidence="7">
    <location>
        <begin position="12"/>
        <end position="30"/>
    </location>
</feature>
<evidence type="ECO:0000313" key="9">
    <source>
        <dbReference type="Proteomes" id="UP000218067"/>
    </source>
</evidence>
<accession>A0A1B4Y849</accession>
<keyword evidence="6 7" id="KW-0472">Membrane</keyword>
<dbReference type="Proteomes" id="UP000218067">
    <property type="component" value="Chromosome"/>
</dbReference>
<gene>
    <name evidence="8" type="ORF">SHTP_4287</name>
</gene>
<evidence type="ECO:0000256" key="3">
    <source>
        <dbReference type="ARBA" id="ARBA00022475"/>
    </source>
</evidence>